<proteinExistence type="inferred from homology"/>
<evidence type="ECO:0000256" key="1">
    <source>
        <dbReference type="ARBA" id="ARBA00010134"/>
    </source>
</evidence>
<dbReference type="PANTHER" id="PTHR23150">
    <property type="entry name" value="SULFATASE MODIFYING FACTOR 1, 2"/>
    <property type="match status" value="1"/>
</dbReference>
<feature type="signal peptide" evidence="3">
    <location>
        <begin position="1"/>
        <end position="16"/>
    </location>
</feature>
<comment type="caution">
    <text evidence="5">The sequence shown here is derived from an EMBL/GenBank/DDBJ whole genome shotgun (WGS) entry which is preliminary data.</text>
</comment>
<keyword evidence="3" id="KW-0732">Signal</keyword>
<dbReference type="EMBL" id="BJYZ01000015">
    <property type="protein sequence ID" value="GEO39253.1"/>
    <property type="molecule type" value="Genomic_DNA"/>
</dbReference>
<dbReference type="SUPFAM" id="SSF52129">
    <property type="entry name" value="Caspase-like"/>
    <property type="match status" value="1"/>
</dbReference>
<dbReference type="Pfam" id="PF17963">
    <property type="entry name" value="Big_9"/>
    <property type="match status" value="1"/>
</dbReference>
<feature type="domain" description="Caspase family p20" evidence="4">
    <location>
        <begin position="20"/>
        <end position="149"/>
    </location>
</feature>
<feature type="chain" id="PRO_5021991247" description="Caspase family p20 domain-containing protein" evidence="3">
    <location>
        <begin position="17"/>
        <end position="856"/>
    </location>
</feature>
<dbReference type="Pfam" id="PF03781">
    <property type="entry name" value="FGE-sulfatase"/>
    <property type="match status" value="1"/>
</dbReference>
<feature type="compositionally biased region" description="Basic and acidic residues" evidence="2">
    <location>
        <begin position="542"/>
        <end position="584"/>
    </location>
</feature>
<evidence type="ECO:0000256" key="2">
    <source>
        <dbReference type="SAM" id="MobiDB-lite"/>
    </source>
</evidence>
<name>A0A512DRZ4_9PROT</name>
<dbReference type="SUPFAM" id="SSF56436">
    <property type="entry name" value="C-type lectin-like"/>
    <property type="match status" value="1"/>
</dbReference>
<dbReference type="GO" id="GO:0004197">
    <property type="term" value="F:cysteine-type endopeptidase activity"/>
    <property type="evidence" value="ECO:0007669"/>
    <property type="project" value="InterPro"/>
</dbReference>
<sequence length="856" mass="91099">MLALMLTACLTGPASAADGDKRIALVIGIGSYKYAPELPNPPNDARAIGAALRKLDFEVQEVFDLDNRAFATHLRDFGVRASTADVAVVFYAGHGLQVRGQNYLLPSDARLERERDLVYEAMPLNLIMGELAQARKLGVLILDACRNNPFADRLSRSNAGAIRERDVSAGLARIDDTPSDTLVALATRADALAEDGSGDHSPYTDALLKNFEVPGLELGLFFRRVRDNVMEATQGRQEPFIFGSLGATPFYFNPAPPNRNPVIPPLKPVTVADNVDSVKLGIGKIVDPDGDEVFAQISGLPRSGQVRVGDRIVLIGDYLNVSQLAQVTFKPEPGSIGAIGSFDFNVMENRGGHASGSIPISVNQSNRPPAVAGERSLRVAVSQLGLEAPSDPDGDPLTMTVAGLPSIGKVRRGTQPLKMGDKLTAADFAGLTYDPEQSAPGNAGTFSVLIDDGHGGKATASVKIEVAPPGTAPSGPDLDDAMWQRVRTAGQPADFTAYLQLFPSGRNAPLARERLAALGPSPSQTTVVQAAPAPAPTPAARQEAKKPESSRTEIARLEPPKPEPPKPEPAKPEAKKPEPPKAEAAKPAPSALPPVIPPVAATDPSAAAAPATRNQGTNNSFQDCPECPVMVRLPGGSFTMGVPRGDPSEQPAHKVSLAKPFALGMYEVTVAEWRACVRGGGCADMPRMAASVTDETPVHNVHWNDAVAYATWLSKRTGQRYRLPTEAEWEYAARGGTAGRFWWGETVGVANANCENCGGSYERSLPLPVGSFKPNPLGLYNMNGGVAEWVADCWNNNYKGAPADGGAWVQGDCRKRVLRGGSWRNDADAMSVTARLNYDVDVRYLANGFRIARDLN</sequence>
<protein>
    <recommendedName>
        <fullName evidence="4">Caspase family p20 domain-containing protein</fullName>
    </recommendedName>
</protein>
<evidence type="ECO:0000256" key="3">
    <source>
        <dbReference type="SAM" id="SignalP"/>
    </source>
</evidence>
<dbReference type="InterPro" id="IPR051043">
    <property type="entry name" value="Sulfatase_Mod_Factor_Kinase"/>
</dbReference>
<accession>A0A512DRZ4</accession>
<dbReference type="InterPro" id="IPR011600">
    <property type="entry name" value="Pept_C14_caspase"/>
</dbReference>
<evidence type="ECO:0000313" key="6">
    <source>
        <dbReference type="Proteomes" id="UP000321523"/>
    </source>
</evidence>
<dbReference type="InterPro" id="IPR016187">
    <property type="entry name" value="CTDL_fold"/>
</dbReference>
<organism evidence="5 6">
    <name type="scientific">Skermanella aerolata</name>
    <dbReference type="NCBI Taxonomy" id="393310"/>
    <lineage>
        <taxon>Bacteria</taxon>
        <taxon>Pseudomonadati</taxon>
        <taxon>Pseudomonadota</taxon>
        <taxon>Alphaproteobacteria</taxon>
        <taxon>Rhodospirillales</taxon>
        <taxon>Azospirillaceae</taxon>
        <taxon>Skermanella</taxon>
    </lineage>
</organism>
<comment type="similarity">
    <text evidence="1">Belongs to the peptidase C14A family.</text>
</comment>
<keyword evidence="6" id="KW-1185">Reference proteome</keyword>
<dbReference type="Gene3D" id="3.90.1580.10">
    <property type="entry name" value="paralog of FGE (formylglycine-generating enzyme)"/>
    <property type="match status" value="1"/>
</dbReference>
<dbReference type="Gene3D" id="3.40.50.1460">
    <property type="match status" value="1"/>
</dbReference>
<dbReference type="Proteomes" id="UP000321523">
    <property type="component" value="Unassembled WGS sequence"/>
</dbReference>
<dbReference type="InterPro" id="IPR029030">
    <property type="entry name" value="Caspase-like_dom_sf"/>
</dbReference>
<feature type="compositionally biased region" description="Low complexity" evidence="2">
    <location>
        <begin position="598"/>
        <end position="611"/>
    </location>
</feature>
<dbReference type="InterPro" id="IPR015917">
    <property type="entry name" value="Pept_C14A"/>
</dbReference>
<dbReference type="GO" id="GO:0120147">
    <property type="term" value="F:formylglycine-generating oxidase activity"/>
    <property type="evidence" value="ECO:0007669"/>
    <property type="project" value="TreeGrafter"/>
</dbReference>
<evidence type="ECO:0000313" key="5">
    <source>
        <dbReference type="EMBL" id="GEO39253.1"/>
    </source>
</evidence>
<dbReference type="PANTHER" id="PTHR23150:SF35">
    <property type="entry name" value="BLL6746 PROTEIN"/>
    <property type="match status" value="1"/>
</dbReference>
<dbReference type="GO" id="GO:0006508">
    <property type="term" value="P:proteolysis"/>
    <property type="evidence" value="ECO:0007669"/>
    <property type="project" value="InterPro"/>
</dbReference>
<dbReference type="SMART" id="SM00115">
    <property type="entry name" value="CASc"/>
    <property type="match status" value="1"/>
</dbReference>
<dbReference type="InterPro" id="IPR005532">
    <property type="entry name" value="SUMF_dom"/>
</dbReference>
<dbReference type="InterPro" id="IPR001309">
    <property type="entry name" value="Pept_C14_p20"/>
</dbReference>
<feature type="region of interest" description="Disordered" evidence="2">
    <location>
        <begin position="520"/>
        <end position="622"/>
    </location>
</feature>
<dbReference type="PROSITE" id="PS50208">
    <property type="entry name" value="CASPASE_P20"/>
    <property type="match status" value="1"/>
</dbReference>
<evidence type="ECO:0000259" key="4">
    <source>
        <dbReference type="PROSITE" id="PS50208"/>
    </source>
</evidence>
<dbReference type="Pfam" id="PF00656">
    <property type="entry name" value="Peptidase_C14"/>
    <property type="match status" value="1"/>
</dbReference>
<reference evidence="5 6" key="1">
    <citation type="submission" date="2019-07" db="EMBL/GenBank/DDBJ databases">
        <title>Whole genome shotgun sequence of Skermanella aerolata NBRC 106429.</title>
        <authorList>
            <person name="Hosoyama A."/>
            <person name="Uohara A."/>
            <person name="Ohji S."/>
            <person name="Ichikawa N."/>
        </authorList>
    </citation>
    <scope>NUCLEOTIDE SEQUENCE [LARGE SCALE GENOMIC DNA]</scope>
    <source>
        <strain evidence="5 6">NBRC 106429</strain>
    </source>
</reference>
<dbReference type="InterPro" id="IPR042095">
    <property type="entry name" value="SUMF_sf"/>
</dbReference>
<dbReference type="AlphaFoldDB" id="A0A512DRZ4"/>
<feature type="compositionally biased region" description="Polar residues" evidence="2">
    <location>
        <begin position="612"/>
        <end position="622"/>
    </location>
</feature>
<gene>
    <name evidence="5" type="ORF">SAE02_34010</name>
</gene>